<dbReference type="AlphaFoldDB" id="A0A0K2ZRC5"/>
<dbReference type="EC" id="1.-.-.-" evidence="6"/>
<dbReference type="PANTHER" id="PTHR42808:SF3">
    <property type="entry name" value="HYDROXYSTEROID DEHYDROGENASE-LIKE PROTEIN 2"/>
    <property type="match status" value="1"/>
</dbReference>
<dbReference type="SUPFAM" id="SSF51735">
    <property type="entry name" value="NAD(P)-binding Rossmann-fold domains"/>
    <property type="match status" value="1"/>
</dbReference>
<accession>A0A0K2ZRC5</accession>
<organism evidence="6 7">
    <name type="scientific">Xanthomonas graminis pv. arrhenatheri LMG 727</name>
    <dbReference type="NCBI Taxonomy" id="1195923"/>
    <lineage>
        <taxon>Bacteria</taxon>
        <taxon>Pseudomonadati</taxon>
        <taxon>Pseudomonadota</taxon>
        <taxon>Gammaproteobacteria</taxon>
        <taxon>Lysobacterales</taxon>
        <taxon>Lysobacteraceae</taxon>
        <taxon>Xanthomonas</taxon>
        <taxon>Xanthomonas translucens group</taxon>
        <taxon>Xanthomonas graminis</taxon>
    </lineage>
</organism>
<dbReference type="Gene3D" id="3.40.50.720">
    <property type="entry name" value="NAD(P)-binding Rossmann-like Domain"/>
    <property type="match status" value="1"/>
</dbReference>
<comment type="similarity">
    <text evidence="2">Belongs to the short-chain dehydrogenases/reductases (SDR) family.</text>
</comment>
<dbReference type="EMBL" id="CXOI01000036">
    <property type="protein sequence ID" value="CTP88178.1"/>
    <property type="molecule type" value="Genomic_DNA"/>
</dbReference>
<evidence type="ECO:0000256" key="1">
    <source>
        <dbReference type="ARBA" id="ARBA00004275"/>
    </source>
</evidence>
<keyword evidence="3" id="KW-0521">NADP</keyword>
<comment type="subcellular location">
    <subcellularLocation>
        <location evidence="1">Peroxisome</location>
    </subcellularLocation>
</comment>
<evidence type="ECO:0000256" key="2">
    <source>
        <dbReference type="ARBA" id="ARBA00006484"/>
    </source>
</evidence>
<sequence length="296" mass="30658">MDSAKLLPVPGPRSPVPVPVLSPIPVNLTGKTLFITGASRGIGLAIALRAARDGANVAIAAKSAVPNPKLPGTIHSAVAAVEAAGGRGLALKCDIREEEQVRGAVAATVEAFGGIDILVNNASAIWLRGALDTPMKRFDLMQQVNARGSFLCAQACLPHLLRSANPHILTLAPPPSLDPKWWAPHTGYTLAKMGMSLVTLGLAGEFGPQGVAVNALWPRTLIATEALNMIPGVAAGNGRRPEIMADAAHAVLTRSAAGFHGQFLIDDEVLAAAGVIDLSGYALDPTQPLLPDLFLD</sequence>
<dbReference type="InterPro" id="IPR051935">
    <property type="entry name" value="HSDL2"/>
</dbReference>
<gene>
    <name evidence="6" type="primary">hsdl2</name>
    <name evidence="6" type="ORF">XTALMG727_2278</name>
</gene>
<dbReference type="PRINTS" id="PR00081">
    <property type="entry name" value="GDHRDH"/>
</dbReference>
<keyword evidence="4 6" id="KW-0560">Oxidoreductase</keyword>
<keyword evidence="7" id="KW-1185">Reference proteome</keyword>
<dbReference type="InterPro" id="IPR036291">
    <property type="entry name" value="NAD(P)-bd_dom_sf"/>
</dbReference>
<dbReference type="GO" id="GO:0016491">
    <property type="term" value="F:oxidoreductase activity"/>
    <property type="evidence" value="ECO:0007669"/>
    <property type="project" value="UniProtKB-KW"/>
</dbReference>
<protein>
    <submittedName>
        <fullName evidence="6">Hydroxysteroid dehydrogenase-like protein 2</fullName>
        <ecNumber evidence="6">1.-.-.-</ecNumber>
    </submittedName>
</protein>
<dbReference type="InterPro" id="IPR002347">
    <property type="entry name" value="SDR_fam"/>
</dbReference>
<evidence type="ECO:0000313" key="6">
    <source>
        <dbReference type="EMBL" id="CTP88178.1"/>
    </source>
</evidence>
<dbReference type="FunFam" id="3.40.50.720:FF:000301">
    <property type="entry name" value="Hydroxysteroid dehydrogenase like 2"/>
    <property type="match status" value="1"/>
</dbReference>
<keyword evidence="5" id="KW-0576">Peroxisome</keyword>
<evidence type="ECO:0000256" key="3">
    <source>
        <dbReference type="ARBA" id="ARBA00022857"/>
    </source>
</evidence>
<evidence type="ECO:0000256" key="4">
    <source>
        <dbReference type="ARBA" id="ARBA00023002"/>
    </source>
</evidence>
<proteinExistence type="inferred from homology"/>
<dbReference type="Proteomes" id="UP000046187">
    <property type="component" value="Unassembled WGS sequence"/>
</dbReference>
<dbReference type="PANTHER" id="PTHR42808">
    <property type="entry name" value="HYDROXYSTEROID DEHYDROGENASE-LIKE PROTEIN 2"/>
    <property type="match status" value="1"/>
</dbReference>
<dbReference type="NCBIfam" id="NF006133">
    <property type="entry name" value="PRK08278.1"/>
    <property type="match status" value="1"/>
</dbReference>
<evidence type="ECO:0000256" key="5">
    <source>
        <dbReference type="ARBA" id="ARBA00023140"/>
    </source>
</evidence>
<dbReference type="Pfam" id="PF00106">
    <property type="entry name" value="adh_short"/>
    <property type="match status" value="1"/>
</dbReference>
<name>A0A0K2ZRC5_9XANT</name>
<evidence type="ECO:0000313" key="7">
    <source>
        <dbReference type="Proteomes" id="UP000046187"/>
    </source>
</evidence>
<reference evidence="7" key="1">
    <citation type="submission" date="2015-07" db="EMBL/GenBank/DDBJ databases">
        <authorList>
            <person name="Wibberg D."/>
        </authorList>
    </citation>
    <scope>NUCLEOTIDE SEQUENCE [LARGE SCALE GENOMIC DNA]</scope>
</reference>